<dbReference type="EMBL" id="BPLR01015765">
    <property type="protein sequence ID" value="GIY78528.1"/>
    <property type="molecule type" value="Genomic_DNA"/>
</dbReference>
<accession>A0AAV4WA91</accession>
<protein>
    <submittedName>
        <fullName evidence="2">Uncharacterized protein</fullName>
    </submittedName>
</protein>
<sequence length="93" mass="10463">MRMGCGSTHEKAPLDSGRHEIKRSSKPKRVTKNGTGYFNEHMMGEADNSNKAKTAILGKKNDGPFYGLWLLLRQTMLPLRVVILVHSLQLMKP</sequence>
<feature type="region of interest" description="Disordered" evidence="1">
    <location>
        <begin position="1"/>
        <end position="44"/>
    </location>
</feature>
<comment type="caution">
    <text evidence="2">The sequence shown here is derived from an EMBL/GenBank/DDBJ whole genome shotgun (WGS) entry which is preliminary data.</text>
</comment>
<evidence type="ECO:0000313" key="2">
    <source>
        <dbReference type="EMBL" id="GIY78528.1"/>
    </source>
</evidence>
<gene>
    <name evidence="2" type="ORF">CEXT_357061</name>
</gene>
<organism evidence="2 3">
    <name type="scientific">Caerostris extrusa</name>
    <name type="common">Bark spider</name>
    <name type="synonym">Caerostris bankana</name>
    <dbReference type="NCBI Taxonomy" id="172846"/>
    <lineage>
        <taxon>Eukaryota</taxon>
        <taxon>Metazoa</taxon>
        <taxon>Ecdysozoa</taxon>
        <taxon>Arthropoda</taxon>
        <taxon>Chelicerata</taxon>
        <taxon>Arachnida</taxon>
        <taxon>Araneae</taxon>
        <taxon>Araneomorphae</taxon>
        <taxon>Entelegynae</taxon>
        <taxon>Araneoidea</taxon>
        <taxon>Araneidae</taxon>
        <taxon>Caerostris</taxon>
    </lineage>
</organism>
<reference evidence="2 3" key="1">
    <citation type="submission" date="2021-06" db="EMBL/GenBank/DDBJ databases">
        <title>Caerostris extrusa draft genome.</title>
        <authorList>
            <person name="Kono N."/>
            <person name="Arakawa K."/>
        </authorList>
    </citation>
    <scope>NUCLEOTIDE SEQUENCE [LARGE SCALE GENOMIC DNA]</scope>
</reference>
<evidence type="ECO:0000313" key="3">
    <source>
        <dbReference type="Proteomes" id="UP001054945"/>
    </source>
</evidence>
<proteinExistence type="predicted"/>
<name>A0AAV4WA91_CAEEX</name>
<keyword evidence="3" id="KW-1185">Reference proteome</keyword>
<evidence type="ECO:0000256" key="1">
    <source>
        <dbReference type="SAM" id="MobiDB-lite"/>
    </source>
</evidence>
<dbReference type="Proteomes" id="UP001054945">
    <property type="component" value="Unassembled WGS sequence"/>
</dbReference>
<dbReference type="AlphaFoldDB" id="A0AAV4WA91"/>
<feature type="compositionally biased region" description="Basic and acidic residues" evidence="1">
    <location>
        <begin position="8"/>
        <end position="23"/>
    </location>
</feature>